<dbReference type="InterPro" id="IPR007487">
    <property type="entry name" value="ABC_transpt-TYRBP-like"/>
</dbReference>
<gene>
    <name evidence="1" type="ORF">Q9L42_007445</name>
</gene>
<protein>
    <submittedName>
        <fullName evidence="1">ABC transporter substrate binding protein</fullName>
    </submittedName>
</protein>
<dbReference type="EMBL" id="CP157743">
    <property type="protein sequence ID" value="XBS21951.1"/>
    <property type="molecule type" value="Genomic_DNA"/>
</dbReference>
<dbReference type="Gene3D" id="3.40.50.2300">
    <property type="match status" value="1"/>
</dbReference>
<dbReference type="RefSeq" id="WP_305909068.1">
    <property type="nucleotide sequence ID" value="NZ_CP157743.1"/>
</dbReference>
<organism evidence="1 2">
    <name type="scientific">Methylomarinum roseum</name>
    <dbReference type="NCBI Taxonomy" id="3067653"/>
    <lineage>
        <taxon>Bacteria</taxon>
        <taxon>Pseudomonadati</taxon>
        <taxon>Pseudomonadota</taxon>
        <taxon>Gammaproteobacteria</taxon>
        <taxon>Methylococcales</taxon>
        <taxon>Methylococcaceae</taxon>
        <taxon>Methylomarinum</taxon>
    </lineage>
</organism>
<dbReference type="KEGG" id="mech:Q9L42_007445"/>
<sequence length="299" mass="33818">MSFVFSTIALAANHTVLVISDTESKIHDQVVNELQNQQFTEQAFNIEYRRLDQVNSNALRQNNIALVITLGYQAALLANRSDMVTLNTLLPKQSMADEKLCILAQCPELPRHYGLYLDQPIARQLNLLTTTLSGVKSVGVLTADFSVNKLEALKEQGKQRHLQINNRSVSSASEINNQLNELVKESDVLLALPDPLIHNRRTIPYLLLTSYRYNVPVIGFSKAYVNAGAIAAVYSSPRQIARHIWELATRILLAPKSMKQRTYPPKYFSVNINRNVARSLEFHLPESEQIKLKLLRLEK</sequence>
<evidence type="ECO:0000313" key="1">
    <source>
        <dbReference type="EMBL" id="XBS21951.1"/>
    </source>
</evidence>
<dbReference type="AlphaFoldDB" id="A0AAU7NZH4"/>
<dbReference type="PANTHER" id="PTHR35271:SF1">
    <property type="entry name" value="ABC TRANSPORTER, SUBSTRATE-BINDING LIPOPROTEIN"/>
    <property type="match status" value="1"/>
</dbReference>
<dbReference type="PANTHER" id="PTHR35271">
    <property type="entry name" value="ABC TRANSPORTER, SUBSTRATE-BINDING LIPOPROTEIN-RELATED"/>
    <property type="match status" value="1"/>
</dbReference>
<proteinExistence type="predicted"/>
<dbReference type="Proteomes" id="UP001225378">
    <property type="component" value="Chromosome"/>
</dbReference>
<dbReference type="Pfam" id="PF04392">
    <property type="entry name" value="ABC_sub_bind"/>
    <property type="match status" value="1"/>
</dbReference>
<accession>A0AAU7NZH4</accession>
<evidence type="ECO:0000313" key="2">
    <source>
        <dbReference type="Proteomes" id="UP001225378"/>
    </source>
</evidence>
<name>A0AAU7NZH4_9GAMM</name>
<keyword evidence="2" id="KW-1185">Reference proteome</keyword>
<reference evidence="1 2" key="1">
    <citation type="journal article" date="2024" name="Microbiology">
        <title>Methylomarinum rosea sp. nov., a novel halophilic methanotrophic bacterium from the hypersaline Lake Elton.</title>
        <authorList>
            <person name="Suleimanov R.Z."/>
            <person name="Oshkin I.Y."/>
            <person name="Danilova O.V."/>
            <person name="Suzina N.E."/>
            <person name="Dedysh S.N."/>
        </authorList>
    </citation>
    <scope>NUCLEOTIDE SEQUENCE [LARGE SCALE GENOMIC DNA]</scope>
    <source>
        <strain evidence="1 2">Ch1-1</strain>
    </source>
</reference>